<dbReference type="KEGG" id="olu:OSTLU_1302"/>
<keyword evidence="6" id="KW-0325">Glycoprotein</keyword>
<dbReference type="AlphaFoldDB" id="A4S9W5"/>
<feature type="transmembrane region" description="Helical" evidence="7">
    <location>
        <begin position="587"/>
        <end position="608"/>
    </location>
</feature>
<dbReference type="GO" id="GO:2000012">
    <property type="term" value="P:regulation of auxin polar transport"/>
    <property type="evidence" value="ECO:0007669"/>
    <property type="project" value="EnsemblPlants"/>
</dbReference>
<feature type="transmembrane region" description="Helical" evidence="7">
    <location>
        <begin position="313"/>
        <end position="333"/>
    </location>
</feature>
<dbReference type="eggNOG" id="KOG1362">
    <property type="taxonomic scope" value="Eukaryota"/>
</dbReference>
<dbReference type="GO" id="GO:0010051">
    <property type="term" value="P:xylem and phloem pattern formation"/>
    <property type="evidence" value="ECO:0007669"/>
    <property type="project" value="EnsemblPlants"/>
</dbReference>
<dbReference type="GO" id="GO:0009705">
    <property type="term" value="C:plant-type vacuole membrane"/>
    <property type="evidence" value="ECO:0007669"/>
    <property type="project" value="EnsemblPlants"/>
</dbReference>
<dbReference type="Proteomes" id="UP000001568">
    <property type="component" value="Chromosome 17"/>
</dbReference>
<name>A4S9W5_OSTLU</name>
<comment type="similarity">
    <text evidence="2 7">Belongs to the CTL (choline transporter-like) family.</text>
</comment>
<dbReference type="GO" id="GO:0032588">
    <property type="term" value="C:trans-Golgi network membrane"/>
    <property type="evidence" value="ECO:0007669"/>
    <property type="project" value="EnsemblPlants"/>
</dbReference>
<organism evidence="8 9">
    <name type="scientific">Ostreococcus lucimarinus (strain CCE9901)</name>
    <dbReference type="NCBI Taxonomy" id="436017"/>
    <lineage>
        <taxon>Eukaryota</taxon>
        <taxon>Viridiplantae</taxon>
        <taxon>Chlorophyta</taxon>
        <taxon>Mamiellophyceae</taxon>
        <taxon>Mamiellales</taxon>
        <taxon>Bathycoccaceae</taxon>
        <taxon>Ostreococcus</taxon>
    </lineage>
</organism>
<feature type="non-terminal residue" evidence="8">
    <location>
        <position position="1"/>
    </location>
</feature>
<keyword evidence="5 7" id="KW-0472">Membrane</keyword>
<dbReference type="GeneID" id="5006300"/>
<dbReference type="GO" id="GO:0030100">
    <property type="term" value="P:regulation of endocytosis"/>
    <property type="evidence" value="ECO:0007669"/>
    <property type="project" value="EnsemblPlants"/>
</dbReference>
<evidence type="ECO:0000256" key="2">
    <source>
        <dbReference type="ARBA" id="ARBA00007168"/>
    </source>
</evidence>
<evidence type="ECO:0000256" key="3">
    <source>
        <dbReference type="ARBA" id="ARBA00022692"/>
    </source>
</evidence>
<dbReference type="HOGENOM" id="CLU_017181_3_0_1"/>
<feature type="transmembrane region" description="Helical" evidence="7">
    <location>
        <begin position="431"/>
        <end position="462"/>
    </location>
</feature>
<reference evidence="8 9" key="1">
    <citation type="journal article" date="2007" name="Proc. Natl. Acad. Sci. U.S.A.">
        <title>The tiny eukaryote Ostreococcus provides genomic insights into the paradox of plankton speciation.</title>
        <authorList>
            <person name="Palenik B."/>
            <person name="Grimwood J."/>
            <person name="Aerts A."/>
            <person name="Rouze P."/>
            <person name="Salamov A."/>
            <person name="Putnam N."/>
            <person name="Dupont C."/>
            <person name="Jorgensen R."/>
            <person name="Derelle E."/>
            <person name="Rombauts S."/>
            <person name="Zhou K."/>
            <person name="Otillar R."/>
            <person name="Merchant S.S."/>
            <person name="Podell S."/>
            <person name="Gaasterland T."/>
            <person name="Napoli C."/>
            <person name="Gendler K."/>
            <person name="Manuell A."/>
            <person name="Tai V."/>
            <person name="Vallon O."/>
            <person name="Piganeau G."/>
            <person name="Jancek S."/>
            <person name="Heijde M."/>
            <person name="Jabbari K."/>
            <person name="Bowler C."/>
            <person name="Lohr M."/>
            <person name="Robbens S."/>
            <person name="Werner G."/>
            <person name="Dubchak I."/>
            <person name="Pazour G.J."/>
            <person name="Ren Q."/>
            <person name="Paulsen I."/>
            <person name="Delwiche C."/>
            <person name="Schmutz J."/>
            <person name="Rokhsar D."/>
            <person name="Van de Peer Y."/>
            <person name="Moreau H."/>
            <person name="Grigoriev I.V."/>
        </authorList>
    </citation>
    <scope>NUCLEOTIDE SEQUENCE [LARGE SCALE GENOMIC DNA]</scope>
    <source>
        <strain evidence="8 9">CCE9901</strain>
    </source>
</reference>
<accession>A4S9W5</accession>
<dbReference type="GO" id="GO:0009551">
    <property type="term" value="C:secondary plasmodesma"/>
    <property type="evidence" value="ECO:0007669"/>
    <property type="project" value="EnsemblPlants"/>
</dbReference>
<feature type="transmembrane region" description="Helical" evidence="7">
    <location>
        <begin position="6"/>
        <end position="27"/>
    </location>
</feature>
<dbReference type="PANTHER" id="PTHR12385:SF14">
    <property type="entry name" value="CHOLINE TRANSPORTER-LIKE 2"/>
    <property type="match status" value="1"/>
</dbReference>
<dbReference type="GO" id="GO:0050801">
    <property type="term" value="P:monoatomic ion homeostasis"/>
    <property type="evidence" value="ECO:0007669"/>
    <property type="project" value="EnsemblPlants"/>
</dbReference>
<dbReference type="Pfam" id="PF04515">
    <property type="entry name" value="Choline_transpo"/>
    <property type="match status" value="1"/>
</dbReference>
<dbReference type="GO" id="GO:0009663">
    <property type="term" value="P:plasmodesma organization"/>
    <property type="evidence" value="ECO:0007669"/>
    <property type="project" value="EnsemblPlants"/>
</dbReference>
<evidence type="ECO:0000256" key="7">
    <source>
        <dbReference type="RuleBase" id="RU368066"/>
    </source>
</evidence>
<dbReference type="GO" id="GO:0015220">
    <property type="term" value="F:choline transmembrane transporter activity"/>
    <property type="evidence" value="ECO:0007669"/>
    <property type="project" value="EnsemblPlants"/>
</dbReference>
<feature type="transmembrane region" description="Helical" evidence="7">
    <location>
        <begin position="361"/>
        <end position="383"/>
    </location>
</feature>
<dbReference type="RefSeq" id="XP_001422243.1">
    <property type="nucleotide sequence ID" value="XM_001422206.1"/>
</dbReference>
<dbReference type="GO" id="GO:0015031">
    <property type="term" value="P:protein transport"/>
    <property type="evidence" value="ECO:0007669"/>
    <property type="project" value="EnsemblPlants"/>
</dbReference>
<dbReference type="GO" id="GO:0010497">
    <property type="term" value="P:plasmodesmata-mediated intercellular transport"/>
    <property type="evidence" value="ECO:0007669"/>
    <property type="project" value="EnsemblPlants"/>
</dbReference>
<dbReference type="GO" id="GO:0010088">
    <property type="term" value="P:phloem development"/>
    <property type="evidence" value="ECO:0007669"/>
    <property type="project" value="EnsemblPlants"/>
</dbReference>
<dbReference type="Gramene" id="ABP00560">
    <property type="protein sequence ID" value="ABP00560"/>
    <property type="gene ID" value="OSTLU_1302"/>
</dbReference>
<feature type="transmembrane region" description="Helical" evidence="7">
    <location>
        <begin position="250"/>
        <end position="272"/>
    </location>
</feature>
<keyword evidence="9" id="KW-1185">Reference proteome</keyword>
<dbReference type="EMBL" id="CP000597">
    <property type="protein sequence ID" value="ABP00560.1"/>
    <property type="molecule type" value="Genomic_DNA"/>
</dbReference>
<feature type="non-terminal residue" evidence="8">
    <location>
        <position position="687"/>
    </location>
</feature>
<evidence type="ECO:0000256" key="5">
    <source>
        <dbReference type="ARBA" id="ARBA00023136"/>
    </source>
</evidence>
<evidence type="ECO:0000313" key="9">
    <source>
        <dbReference type="Proteomes" id="UP000001568"/>
    </source>
</evidence>
<feature type="transmembrane region" description="Helical" evidence="7">
    <location>
        <begin position="620"/>
        <end position="642"/>
    </location>
</feature>
<dbReference type="GO" id="GO:0005886">
    <property type="term" value="C:plasma membrane"/>
    <property type="evidence" value="ECO:0007669"/>
    <property type="project" value="UniProtKB-SubCell"/>
</dbReference>
<feature type="transmembrane region" description="Helical" evidence="7">
    <location>
        <begin position="482"/>
        <end position="507"/>
    </location>
</feature>
<keyword evidence="4 7" id="KW-1133">Transmembrane helix</keyword>
<dbReference type="InterPro" id="IPR007603">
    <property type="entry name" value="Choline_transptr-like"/>
</dbReference>
<keyword evidence="3 7" id="KW-0812">Transmembrane</keyword>
<comment type="function">
    <text evidence="7">Choline transporter.</text>
</comment>
<dbReference type="GO" id="GO:0009524">
    <property type="term" value="C:phragmoplast"/>
    <property type="evidence" value="ECO:0007669"/>
    <property type="project" value="EnsemblPlants"/>
</dbReference>
<evidence type="ECO:0000256" key="1">
    <source>
        <dbReference type="ARBA" id="ARBA00004141"/>
    </source>
</evidence>
<dbReference type="GO" id="GO:0031901">
    <property type="term" value="C:early endosome membrane"/>
    <property type="evidence" value="ECO:0007669"/>
    <property type="project" value="EnsemblPlants"/>
</dbReference>
<dbReference type="PANTHER" id="PTHR12385">
    <property type="entry name" value="CHOLINE TRANSPORTER-LIKE (SLC FAMILY 44)"/>
    <property type="match status" value="1"/>
</dbReference>
<dbReference type="OMA" id="GKSFCKA"/>
<evidence type="ECO:0000256" key="4">
    <source>
        <dbReference type="ARBA" id="ARBA00022989"/>
    </source>
</evidence>
<feature type="transmembrane region" description="Helical" evidence="7">
    <location>
        <begin position="224"/>
        <end position="244"/>
    </location>
</feature>
<dbReference type="OrthoDB" id="420519at2759"/>
<dbReference type="GO" id="GO:0090603">
    <property type="term" value="P:sieve element differentiation"/>
    <property type="evidence" value="ECO:0007669"/>
    <property type="project" value="EnsemblPlants"/>
</dbReference>
<evidence type="ECO:0000256" key="6">
    <source>
        <dbReference type="ARBA" id="ARBA00023180"/>
    </source>
</evidence>
<evidence type="ECO:0000313" key="8">
    <source>
        <dbReference type="EMBL" id="ABP00560.1"/>
    </source>
</evidence>
<dbReference type="GO" id="GO:0048366">
    <property type="term" value="P:leaf development"/>
    <property type="evidence" value="ECO:0007669"/>
    <property type="project" value="EnsemblPlants"/>
</dbReference>
<sequence length="687" mass="76162">RKCTDILFLIVFIAFWIAMLVLGFYGVGTGKPKILLFGTDYRGEVCDQGKNDGFKTRYFMNPGELAWAAGVHTDQSASATRKYNLRDAKSICLKECPKPTMTASSVAFVCDYPEDVTIASQPNYDKNQWVADNYDYYQYLSGPQKTSSLKWMGPCYPVLYESVNTFYTCQLFVRPYVDPFGTGYSSGNLGTYTKLLGDEIDKALSGPLATVERYIDDFTTGWKVVVVAGGACPIVLSIAFLFFLRYFTSVFAYTTLFSVNALAVVVTIYLYLKAGVIGSDQVNAYVSKVSDSASASITNYADPAESGQDTLKIFAYISTALTCVIFLFTLLMLRRVKVAVGVIKVATGALGKMPQLTLFPILPAVAMVLLFVYWLITFVYLFAAGEVKQQDCTLAAGEPPYMYCATPSTTPTDDCHCGYATVWDRNLQGALAYYVFGFLWGSQWIVAMCYLIIACVFVQYYFKGGNYNGLKNKPIITSTKRMMWYHTGTAAVGSFFVALLQFIRLIVRFIVHRMKKLSKDSKIIKYVGYYVEYCLWYLQKTIEWLNRNAYIMTAIEGTSFCNSAWNALALMVKNVAAVATVNIVGDIMLVLGKLVVALGSGTIAFLMLDADTFNYGDEKVSSPLFIVIVVVLFAFIIANVFMSIVELGIDTILLCYCKDCDDNNGAPVNAPPALVKTLGMSRKIAKM</sequence>
<gene>
    <name evidence="8" type="ORF">OSTLU_1302</name>
</gene>
<protein>
    <recommendedName>
        <fullName evidence="7">Choline transporter-like protein</fullName>
    </recommendedName>
</protein>
<dbReference type="GO" id="GO:0051510">
    <property type="term" value="P:regulation of unidimensional cell growth"/>
    <property type="evidence" value="ECO:0007669"/>
    <property type="project" value="EnsemblPlants"/>
</dbReference>
<dbReference type="GO" id="GO:0016192">
    <property type="term" value="P:vesicle-mediated transport"/>
    <property type="evidence" value="ECO:0007669"/>
    <property type="project" value="EnsemblPlants"/>
</dbReference>
<comment type="subcellular location">
    <subcellularLocation>
        <location evidence="7">Cell membrane</location>
        <topology evidence="7">Multi-pass membrane protein</topology>
    </subcellularLocation>
    <subcellularLocation>
        <location evidence="1">Membrane</location>
        <topology evidence="1">Multi-pass membrane protein</topology>
    </subcellularLocation>
</comment>
<dbReference type="GO" id="GO:0055088">
    <property type="term" value="P:lipid homeostasis"/>
    <property type="evidence" value="ECO:0007669"/>
    <property type="project" value="EnsemblPlants"/>
</dbReference>
<proteinExistence type="inferred from homology"/>
<dbReference type="GO" id="GO:0048364">
    <property type="term" value="P:root development"/>
    <property type="evidence" value="ECO:0007669"/>
    <property type="project" value="EnsemblPlants"/>
</dbReference>